<dbReference type="PANTHER" id="PTHR43116:SF3">
    <property type="entry name" value="CLASS I PEPTIDE CHAIN RELEASE FACTOR"/>
    <property type="match status" value="1"/>
</dbReference>
<evidence type="ECO:0000256" key="4">
    <source>
        <dbReference type="ARBA" id="ARBA00022917"/>
    </source>
</evidence>
<comment type="caution">
    <text evidence="9">The sequence shown here is derived from an EMBL/GenBank/DDBJ whole genome shotgun (WGS) entry which is preliminary data.</text>
</comment>
<dbReference type="Proteomes" id="UP000886833">
    <property type="component" value="Unassembled WGS sequence"/>
</dbReference>
<dbReference type="Gene3D" id="3.30.160.20">
    <property type="match status" value="1"/>
</dbReference>
<dbReference type="SUPFAM" id="SSF75620">
    <property type="entry name" value="Release factor"/>
    <property type="match status" value="1"/>
</dbReference>
<dbReference type="InterPro" id="IPR045853">
    <property type="entry name" value="Pep_chain_release_fac_I_sf"/>
</dbReference>
<dbReference type="InterPro" id="IPR004374">
    <property type="entry name" value="PrfB"/>
</dbReference>
<reference evidence="9" key="2">
    <citation type="journal article" date="2021" name="PeerJ">
        <title>Extensive microbial diversity within the chicken gut microbiome revealed by metagenomics and culture.</title>
        <authorList>
            <person name="Gilroy R."/>
            <person name="Ravi A."/>
            <person name="Getino M."/>
            <person name="Pursley I."/>
            <person name="Horton D.L."/>
            <person name="Alikhan N.F."/>
            <person name="Baker D."/>
            <person name="Gharbi K."/>
            <person name="Hall N."/>
            <person name="Watson M."/>
            <person name="Adriaenssens E.M."/>
            <person name="Foster-Nyarko E."/>
            <person name="Jarju S."/>
            <person name="Secka A."/>
            <person name="Antonio M."/>
            <person name="Oren A."/>
            <person name="Chaudhuri R.R."/>
            <person name="La Ragione R."/>
            <person name="Hildebrand F."/>
            <person name="Pallen M.J."/>
        </authorList>
    </citation>
    <scope>NUCLEOTIDE SEQUENCE</scope>
    <source>
        <strain evidence="9">CHK195-26880</strain>
    </source>
</reference>
<comment type="function">
    <text evidence="1 5">Peptide chain release factor 2 directs the termination of translation in response to the peptide chain termination codons UGA and UAA.</text>
</comment>
<proteinExistence type="inferred from homology"/>
<evidence type="ECO:0000256" key="5">
    <source>
        <dbReference type="HAMAP-Rule" id="MF_00094"/>
    </source>
</evidence>
<keyword evidence="5" id="KW-0963">Cytoplasm</keyword>
<comment type="subcellular location">
    <subcellularLocation>
        <location evidence="5">Cytoplasm</location>
    </subcellularLocation>
</comment>
<dbReference type="EMBL" id="DVKQ01000038">
    <property type="protein sequence ID" value="HIT37426.1"/>
    <property type="molecule type" value="Genomic_DNA"/>
</dbReference>
<dbReference type="Gene3D" id="3.30.70.1660">
    <property type="match status" value="1"/>
</dbReference>
<feature type="modified residue" description="N5-methylglutamine" evidence="5">
    <location>
        <position position="251"/>
    </location>
</feature>
<organism evidence="9 10">
    <name type="scientific">Candidatus Onthousia faecipullorum</name>
    <dbReference type="NCBI Taxonomy" id="2840887"/>
    <lineage>
        <taxon>Bacteria</taxon>
        <taxon>Bacillati</taxon>
        <taxon>Bacillota</taxon>
        <taxon>Bacilli</taxon>
        <taxon>Candidatus Onthousia</taxon>
    </lineage>
</organism>
<dbReference type="FunFam" id="3.30.160.20:FF:000004">
    <property type="entry name" value="Peptide chain release factor 1"/>
    <property type="match status" value="1"/>
</dbReference>
<evidence type="ECO:0000256" key="1">
    <source>
        <dbReference type="ARBA" id="ARBA00002613"/>
    </source>
</evidence>
<dbReference type="GO" id="GO:0016149">
    <property type="term" value="F:translation release factor activity, codon specific"/>
    <property type="evidence" value="ECO:0007669"/>
    <property type="project" value="UniProtKB-UniRule"/>
</dbReference>
<evidence type="ECO:0000259" key="8">
    <source>
        <dbReference type="PROSITE" id="PS00745"/>
    </source>
</evidence>
<dbReference type="Pfam" id="PF00472">
    <property type="entry name" value="RF-1"/>
    <property type="match status" value="1"/>
</dbReference>
<gene>
    <name evidence="5 9" type="primary">prfB</name>
    <name evidence="9" type="ORF">IAB59_02965</name>
</gene>
<accession>A0A9D1GAX9</accession>
<sequence>MNKNELLKELINEKEEILSLWRSLDTDNKLKKQEELEKETIKEEFWNDSSKAETVISELKSLKERTSKLIDLKKKIFDSLELLEMLDEESDKELLQTIEEDNKTIKEDLKSLSIYLLFNKPYDKNNCIVEIHPGAGGTESCDWANMLYRMYTRYCEKKNFKIELLDYQPGEEAGIKSVSFKVKGEYAYGYLKNEKGVHRLVRLSPFDSSNRRHTSFASIDVTPEISKDIKIDINEKDLKIDVYRSTGAGGQGVNTTDSAVRITHLPTKIVVTCQNERSQIQNKETALQVLKSKLYVLEEQKKEQELAKEKGIQSNIDFGSQIRSYILHPYSLVKDHRTGYETSDTKGVLDGEIDEFIESSLKGGLNEESDKTKN</sequence>
<dbReference type="PANTHER" id="PTHR43116">
    <property type="entry name" value="PEPTIDE CHAIN RELEASE FACTOR 2"/>
    <property type="match status" value="1"/>
</dbReference>
<dbReference type="Pfam" id="PF03462">
    <property type="entry name" value="PCRF"/>
    <property type="match status" value="1"/>
</dbReference>
<evidence type="ECO:0000313" key="10">
    <source>
        <dbReference type="Proteomes" id="UP000886833"/>
    </source>
</evidence>
<dbReference type="NCBIfam" id="TIGR00020">
    <property type="entry name" value="prfB"/>
    <property type="match status" value="1"/>
</dbReference>
<evidence type="ECO:0000256" key="6">
    <source>
        <dbReference type="NCBIfam" id="TIGR00020"/>
    </source>
</evidence>
<comment type="similarity">
    <text evidence="2 5">Belongs to the prokaryotic/mitochondrial release factor family.</text>
</comment>
<feature type="coiled-coil region" evidence="7">
    <location>
        <begin position="273"/>
        <end position="307"/>
    </location>
</feature>
<keyword evidence="7" id="KW-0175">Coiled coil</keyword>
<dbReference type="SMART" id="SM00937">
    <property type="entry name" value="PCRF"/>
    <property type="match status" value="1"/>
</dbReference>
<dbReference type="InterPro" id="IPR005139">
    <property type="entry name" value="PCRF"/>
</dbReference>
<dbReference type="AlphaFoldDB" id="A0A9D1GAX9"/>
<keyword evidence="4 5" id="KW-0648">Protein biosynthesis</keyword>
<protein>
    <recommendedName>
        <fullName evidence="5 6">Peptide chain release factor 2</fullName>
        <shortName evidence="5">RF-2</shortName>
    </recommendedName>
</protein>
<evidence type="ECO:0000313" key="9">
    <source>
        <dbReference type="EMBL" id="HIT37426.1"/>
    </source>
</evidence>
<evidence type="ECO:0000256" key="7">
    <source>
        <dbReference type="SAM" id="Coils"/>
    </source>
</evidence>
<reference evidence="9" key="1">
    <citation type="submission" date="2020-10" db="EMBL/GenBank/DDBJ databases">
        <authorList>
            <person name="Gilroy R."/>
        </authorList>
    </citation>
    <scope>NUCLEOTIDE SEQUENCE</scope>
    <source>
        <strain evidence="9">CHK195-26880</strain>
    </source>
</reference>
<dbReference type="GO" id="GO:0005737">
    <property type="term" value="C:cytoplasm"/>
    <property type="evidence" value="ECO:0007669"/>
    <property type="project" value="UniProtKB-SubCell"/>
</dbReference>
<keyword evidence="3 5" id="KW-0488">Methylation</keyword>
<feature type="domain" description="Prokaryotic-type class I peptide chain release factors" evidence="8">
    <location>
        <begin position="244"/>
        <end position="260"/>
    </location>
</feature>
<dbReference type="HAMAP" id="MF_00094">
    <property type="entry name" value="Rel_fac_2"/>
    <property type="match status" value="1"/>
</dbReference>
<name>A0A9D1GAX9_9FIRM</name>
<evidence type="ECO:0000256" key="3">
    <source>
        <dbReference type="ARBA" id="ARBA00022481"/>
    </source>
</evidence>
<evidence type="ECO:0000256" key="2">
    <source>
        <dbReference type="ARBA" id="ARBA00010835"/>
    </source>
</evidence>
<comment type="PTM">
    <text evidence="5">Methylated by PrmC. Methylation increases the termination efficiency of RF2.</text>
</comment>
<dbReference type="Gene3D" id="1.20.58.410">
    <property type="entry name" value="Release factor"/>
    <property type="match status" value="1"/>
</dbReference>
<dbReference type="InterPro" id="IPR000352">
    <property type="entry name" value="Pep_chain_release_fac_I"/>
</dbReference>
<dbReference type="PROSITE" id="PS00745">
    <property type="entry name" value="RF_PROK_I"/>
    <property type="match status" value="1"/>
</dbReference>